<comment type="caution">
    <text evidence="2">The sequence shown here is derived from an EMBL/GenBank/DDBJ whole genome shotgun (WGS) entry which is preliminary data.</text>
</comment>
<reference evidence="2" key="1">
    <citation type="submission" date="2019-08" db="EMBL/GenBank/DDBJ databases">
        <authorList>
            <person name="Kucharzyk K."/>
            <person name="Murdoch R.W."/>
            <person name="Higgins S."/>
            <person name="Loffler F."/>
        </authorList>
    </citation>
    <scope>NUCLEOTIDE SEQUENCE</scope>
</reference>
<dbReference type="AlphaFoldDB" id="A0A645AT36"/>
<protein>
    <submittedName>
        <fullName evidence="2">Uncharacterized protein</fullName>
    </submittedName>
</protein>
<gene>
    <name evidence="2" type="ORF">SDC9_103235</name>
</gene>
<feature type="region of interest" description="Disordered" evidence="1">
    <location>
        <begin position="1"/>
        <end position="40"/>
    </location>
</feature>
<feature type="compositionally biased region" description="Low complexity" evidence="1">
    <location>
        <begin position="19"/>
        <end position="30"/>
    </location>
</feature>
<evidence type="ECO:0000256" key="1">
    <source>
        <dbReference type="SAM" id="MobiDB-lite"/>
    </source>
</evidence>
<organism evidence="2">
    <name type="scientific">bioreactor metagenome</name>
    <dbReference type="NCBI Taxonomy" id="1076179"/>
    <lineage>
        <taxon>unclassified sequences</taxon>
        <taxon>metagenomes</taxon>
        <taxon>ecological metagenomes</taxon>
    </lineage>
</organism>
<accession>A0A645AT36</accession>
<dbReference type="EMBL" id="VSSQ01015754">
    <property type="protein sequence ID" value="MPM56432.1"/>
    <property type="molecule type" value="Genomic_DNA"/>
</dbReference>
<feature type="compositionally biased region" description="Low complexity" evidence="1">
    <location>
        <begin position="76"/>
        <end position="86"/>
    </location>
</feature>
<proteinExistence type="predicted"/>
<feature type="region of interest" description="Disordered" evidence="1">
    <location>
        <begin position="103"/>
        <end position="126"/>
    </location>
</feature>
<name>A0A645AT36_9ZZZZ</name>
<feature type="region of interest" description="Disordered" evidence="1">
    <location>
        <begin position="76"/>
        <end position="95"/>
    </location>
</feature>
<evidence type="ECO:0000313" key="2">
    <source>
        <dbReference type="EMBL" id="MPM56432.1"/>
    </source>
</evidence>
<sequence length="126" mass="13328">MPKYTRTRGQHAPEPTDLAAAKRAAAAAAAMTQESRPTSRHASLLAALRTRLGLAADATEATIVGAVDKAIAAKRAAREAAAPKPAQVDDSYPAHWTEAGRAKLVKAHAPVPDDPNTQYPENWKRG</sequence>